<organism evidence="7 8">
    <name type="scientific">Tabrizicola soli</name>
    <dbReference type="NCBI Taxonomy" id="2185115"/>
    <lineage>
        <taxon>Bacteria</taxon>
        <taxon>Pseudomonadati</taxon>
        <taxon>Pseudomonadota</taxon>
        <taxon>Alphaproteobacteria</taxon>
        <taxon>Rhodobacterales</taxon>
        <taxon>Paracoccaceae</taxon>
        <taxon>Tabrizicola</taxon>
    </lineage>
</organism>
<evidence type="ECO:0000313" key="7">
    <source>
        <dbReference type="EMBL" id="MFC3088053.1"/>
    </source>
</evidence>
<keyword evidence="5" id="KW-0961">Cell wall biogenesis/degradation</keyword>
<dbReference type="SUPFAM" id="SSF51984">
    <property type="entry name" value="MurCD N-terminal domain"/>
    <property type="match status" value="1"/>
</dbReference>
<dbReference type="InterPro" id="IPR013221">
    <property type="entry name" value="Mur_ligase_cen"/>
</dbReference>
<evidence type="ECO:0000256" key="2">
    <source>
        <dbReference type="ARBA" id="ARBA00022960"/>
    </source>
</evidence>
<comment type="caution">
    <text evidence="7">The sequence shown here is derived from an EMBL/GenBank/DDBJ whole genome shotgun (WGS) entry which is preliminary data.</text>
</comment>
<dbReference type="Pfam" id="PF00550">
    <property type="entry name" value="PP-binding"/>
    <property type="match status" value="1"/>
</dbReference>
<dbReference type="SUPFAM" id="SSF53244">
    <property type="entry name" value="MurD-like peptide ligases, peptide-binding domain"/>
    <property type="match status" value="1"/>
</dbReference>
<dbReference type="Pfam" id="PF08245">
    <property type="entry name" value="Mur_ligase_M"/>
    <property type="match status" value="1"/>
</dbReference>
<dbReference type="SUPFAM" id="SSF56801">
    <property type="entry name" value="Acetyl-CoA synthetase-like"/>
    <property type="match status" value="1"/>
</dbReference>
<keyword evidence="3" id="KW-0573">Peptidoglycan synthesis</keyword>
<dbReference type="Pfam" id="PF00501">
    <property type="entry name" value="AMP-binding"/>
    <property type="match status" value="1"/>
</dbReference>
<dbReference type="SUPFAM" id="SSF53474">
    <property type="entry name" value="alpha/beta-Hydrolases"/>
    <property type="match status" value="1"/>
</dbReference>
<dbReference type="InterPro" id="IPR029058">
    <property type="entry name" value="AB_hydrolase_fold"/>
</dbReference>
<evidence type="ECO:0000256" key="3">
    <source>
        <dbReference type="ARBA" id="ARBA00022984"/>
    </source>
</evidence>
<sequence>MPFKEISMPTETGKVLLIGIGGSGMLPLALLMQEAGHRVEGLDPALTPARRDLLQGRGIVIHDGTSPEILAEVQRVIASPAVPQHHPLLRAARRDGKEIEWRPEALARLLRGRRCIGVAGSHGKSTTTAMLIHILSQEAPDTGCFLGAEVAGTAPARWGDAGSEFVFEACEAHGALSVWQPAHLVLTNLDDDHAAHYGGQSGLEAAFLALARRVPVNGRVVVCGDDPKLRALIAQLDRLTVTYGFNPDNLLSARALATGQTGLVWAGQSLGPLHMRLPGRHNQLNAMAAIAMACERGVLPRRALAALATFKGVDRRLQDVGHAEGPRILEDFAHHPTEIAASIAALRGTGGRVVAVLQPQLGSRVRDMAGAFAQALAQADWRLVLPVETLGETVRTGEADRILAEACATAGSDIDPVANLPDLLRQLKAGVRPDDVVIVMAGRSGEGLAQQIAAACASLERTSETASVVYGRKTTLADNLVDAIATRAHTRPGAPAVQMGRRKLTYGQLMARSHDLAIALRTKGVAAGQPVAVCLGRSLDRVVAFLAILRLGAVYLPVDPHQPAERIKMMLQDSTTRHVIVNAASPALPDLGLALVNCGSIADRDFRPADLARLALSGAPPGPQDAAYLIFTSGSTGRPKGVLVEHGNIANFAAAAAKHFAITPKARVSLVTGFGFDVSVGDMAMTLAAGGCLVLPTDIEALPGAAMARFLRQSSISHLSTTPSTLTTIPAGDFPDLACVIVIGEVCPPALVGRWAKGQRFFNAYGPTEATVEATFAECRIGAPVTIGRPFDNMAACVLDAAHRPVPRGQAGELGLFGLGVARGYLNQPDRTAARFVMVGMPDGTEQRVYLTGDRAVMDAGGELRFLGRLDDQIKFRGHRIEPGEIEAVLCDFPMIREASLSKTATGQTERLIAHVVLHPEVQALDHAALRTHLDKRLPAYMHPAVILPIAAFPCTANGKLDRSDLPVPPAVLVPAPGRTPHSATERRLLELLRDTDSGIAVQGVRESLSDAGLDSLGLAGFIMSIESDFGIILDLSLDAGGDTIEALGIAVEQRKLMQQAAPDGDHGDALAAALRPYLTLWPGARRGMEGLVHDLAAAPPTAPALFWCFQSGDEFASLTAALGARVRLFGLRSGHLVFDYDARTVAALAALYADEIASVDRHGILTLGGNCQGGMVMAEVAHELRRRGRQVALTVLMEQGRFHPLSGEVLLLFGARSYLNPYGQIEAPERLFRQAFGDGFRVCMLPGDHGQYFQQANVGALADILVARINDCLCGNAQTSTAAR</sequence>
<keyword evidence="1" id="KW-0132">Cell division</keyword>
<dbReference type="Pfam" id="PF13193">
    <property type="entry name" value="AMP-binding_C"/>
    <property type="match status" value="1"/>
</dbReference>
<dbReference type="InterPro" id="IPR025110">
    <property type="entry name" value="AMP-bd_C"/>
</dbReference>
<evidence type="ECO:0000259" key="6">
    <source>
        <dbReference type="PROSITE" id="PS50075"/>
    </source>
</evidence>
<dbReference type="InterPro" id="IPR000713">
    <property type="entry name" value="Mur_ligase_N"/>
</dbReference>
<accession>A0ABV7DY43</accession>
<dbReference type="InterPro" id="IPR036615">
    <property type="entry name" value="Mur_ligase_C_dom_sf"/>
</dbReference>
<dbReference type="InterPro" id="IPR000873">
    <property type="entry name" value="AMP-dep_synth/lig_dom"/>
</dbReference>
<dbReference type="NCBIfam" id="TIGR01733">
    <property type="entry name" value="AA-adenyl-dom"/>
    <property type="match status" value="1"/>
</dbReference>
<dbReference type="InterPro" id="IPR004101">
    <property type="entry name" value="Mur_ligase_C"/>
</dbReference>
<dbReference type="Gene3D" id="3.40.50.1820">
    <property type="entry name" value="alpha/beta hydrolase"/>
    <property type="match status" value="1"/>
</dbReference>
<dbReference type="InterPro" id="IPR020845">
    <property type="entry name" value="AMP-binding_CS"/>
</dbReference>
<reference evidence="8" key="1">
    <citation type="journal article" date="2019" name="Int. J. Syst. Evol. Microbiol.">
        <title>The Global Catalogue of Microorganisms (GCM) 10K type strain sequencing project: providing services to taxonomists for standard genome sequencing and annotation.</title>
        <authorList>
            <consortium name="The Broad Institute Genomics Platform"/>
            <consortium name="The Broad Institute Genome Sequencing Center for Infectious Disease"/>
            <person name="Wu L."/>
            <person name="Ma J."/>
        </authorList>
    </citation>
    <scope>NUCLEOTIDE SEQUENCE [LARGE SCALE GENOMIC DNA]</scope>
    <source>
        <strain evidence="8">KCTC 62102</strain>
    </source>
</reference>
<dbReference type="Gene3D" id="3.90.190.20">
    <property type="entry name" value="Mur ligase, C-terminal domain"/>
    <property type="match status" value="1"/>
</dbReference>
<dbReference type="PROSITE" id="PS00455">
    <property type="entry name" value="AMP_BINDING"/>
    <property type="match status" value="1"/>
</dbReference>
<evidence type="ECO:0000256" key="5">
    <source>
        <dbReference type="ARBA" id="ARBA00023316"/>
    </source>
</evidence>
<dbReference type="PANTHER" id="PTHR45527">
    <property type="entry name" value="NONRIBOSOMAL PEPTIDE SYNTHETASE"/>
    <property type="match status" value="1"/>
</dbReference>
<dbReference type="Pfam" id="PF02875">
    <property type="entry name" value="Mur_ligase_C"/>
    <property type="match status" value="1"/>
</dbReference>
<gene>
    <name evidence="7" type="ORF">ACFOD6_18590</name>
</gene>
<dbReference type="InterPro" id="IPR009081">
    <property type="entry name" value="PP-bd_ACP"/>
</dbReference>
<dbReference type="InterPro" id="IPR042099">
    <property type="entry name" value="ANL_N_sf"/>
</dbReference>
<dbReference type="InterPro" id="IPR045851">
    <property type="entry name" value="AMP-bd_C_sf"/>
</dbReference>
<dbReference type="PANTHER" id="PTHR45527:SF1">
    <property type="entry name" value="FATTY ACID SYNTHASE"/>
    <property type="match status" value="1"/>
</dbReference>
<dbReference type="SUPFAM" id="SSF53623">
    <property type="entry name" value="MurD-like peptide ligases, catalytic domain"/>
    <property type="match status" value="1"/>
</dbReference>
<dbReference type="InterPro" id="IPR010071">
    <property type="entry name" value="AA_adenyl_dom"/>
</dbReference>
<dbReference type="InterPro" id="IPR036565">
    <property type="entry name" value="Mur-like_cat_sf"/>
</dbReference>
<dbReference type="CDD" id="cd05930">
    <property type="entry name" value="A_NRPS"/>
    <property type="match status" value="1"/>
</dbReference>
<dbReference type="Pfam" id="PF01225">
    <property type="entry name" value="Mur_ligase"/>
    <property type="match status" value="1"/>
</dbReference>
<keyword evidence="2" id="KW-0133">Cell shape</keyword>
<dbReference type="Gene3D" id="3.40.50.12780">
    <property type="entry name" value="N-terminal domain of ligase-like"/>
    <property type="match status" value="1"/>
</dbReference>
<dbReference type="Proteomes" id="UP001595445">
    <property type="component" value="Unassembled WGS sequence"/>
</dbReference>
<dbReference type="PROSITE" id="PS50075">
    <property type="entry name" value="CARRIER"/>
    <property type="match status" value="1"/>
</dbReference>
<dbReference type="Pfam" id="PF00975">
    <property type="entry name" value="Thioesterase"/>
    <property type="match status" value="1"/>
</dbReference>
<proteinExistence type="predicted"/>
<feature type="domain" description="Carrier" evidence="6">
    <location>
        <begin position="980"/>
        <end position="1056"/>
    </location>
</feature>
<dbReference type="Gene3D" id="3.30.300.30">
    <property type="match status" value="1"/>
</dbReference>
<dbReference type="InterPro" id="IPR001031">
    <property type="entry name" value="Thioesterase"/>
</dbReference>
<protein>
    <submittedName>
        <fullName evidence="7">Amino acid adenylation domain-containing protein</fullName>
    </submittedName>
</protein>
<evidence type="ECO:0000256" key="4">
    <source>
        <dbReference type="ARBA" id="ARBA00023306"/>
    </source>
</evidence>
<keyword evidence="8" id="KW-1185">Reference proteome</keyword>
<evidence type="ECO:0000313" key="8">
    <source>
        <dbReference type="Proteomes" id="UP001595445"/>
    </source>
</evidence>
<keyword evidence="4" id="KW-0131">Cell cycle</keyword>
<dbReference type="Gene3D" id="3.40.1190.10">
    <property type="entry name" value="Mur-like, catalytic domain"/>
    <property type="match status" value="1"/>
</dbReference>
<dbReference type="EMBL" id="JBHRSM010000047">
    <property type="protein sequence ID" value="MFC3088053.1"/>
    <property type="molecule type" value="Genomic_DNA"/>
</dbReference>
<evidence type="ECO:0000256" key="1">
    <source>
        <dbReference type="ARBA" id="ARBA00022618"/>
    </source>
</evidence>
<name>A0ABV7DY43_9RHOB</name>
<dbReference type="RefSeq" id="WP_242070343.1">
    <property type="nucleotide sequence ID" value="NZ_JAEACP010000032.1"/>
</dbReference>
<dbReference type="Gene3D" id="3.40.50.720">
    <property type="entry name" value="NAD(P)-binding Rossmann-like Domain"/>
    <property type="match status" value="1"/>
</dbReference>